<dbReference type="SUPFAM" id="SSF52518">
    <property type="entry name" value="Thiamin diphosphate-binding fold (THDP-binding)"/>
    <property type="match status" value="2"/>
</dbReference>
<protein>
    <recommendedName>
        <fullName evidence="7">2-succinyl-5-enolpyruvyl-6-hydroxy-3-cyclohexene-1-carboxylate synthase</fullName>
        <shortName evidence="7">SEPHCHC synthase</shortName>
        <ecNumber evidence="7">2.2.1.9</ecNumber>
    </recommendedName>
    <alternativeName>
        <fullName evidence="7">Menaquinone biosynthesis protein MenD</fullName>
    </alternativeName>
</protein>
<dbReference type="PANTHER" id="PTHR42916:SF1">
    <property type="entry name" value="PROTEIN PHYLLO, CHLOROPLASTIC"/>
    <property type="match status" value="1"/>
</dbReference>
<dbReference type="NCBIfam" id="TIGR00173">
    <property type="entry name" value="menD"/>
    <property type="match status" value="1"/>
</dbReference>
<dbReference type="Pfam" id="PF02776">
    <property type="entry name" value="TPP_enzyme_N"/>
    <property type="match status" value="1"/>
</dbReference>
<evidence type="ECO:0000256" key="3">
    <source>
        <dbReference type="ARBA" id="ARBA00022723"/>
    </source>
</evidence>
<organism evidence="11 12">
    <name type="scientific">Prevotella bivia DNF00320</name>
    <dbReference type="NCBI Taxonomy" id="1401068"/>
    <lineage>
        <taxon>Bacteria</taxon>
        <taxon>Pseudomonadati</taxon>
        <taxon>Bacteroidota</taxon>
        <taxon>Bacteroidia</taxon>
        <taxon>Bacteroidales</taxon>
        <taxon>Prevotellaceae</taxon>
        <taxon>Prevotella</taxon>
    </lineage>
</organism>
<comment type="cofactor">
    <cofactor evidence="7">
        <name>Mg(2+)</name>
        <dbReference type="ChEBI" id="CHEBI:18420"/>
    </cofactor>
    <cofactor evidence="7">
        <name>Mn(2+)</name>
        <dbReference type="ChEBI" id="CHEBI:29035"/>
    </cofactor>
</comment>
<comment type="catalytic activity">
    <reaction evidence="7">
        <text>isochorismate + 2-oxoglutarate + H(+) = 5-enolpyruvoyl-6-hydroxy-2-succinyl-cyclohex-3-ene-1-carboxylate + CO2</text>
        <dbReference type="Rhea" id="RHEA:25593"/>
        <dbReference type="ChEBI" id="CHEBI:15378"/>
        <dbReference type="ChEBI" id="CHEBI:16526"/>
        <dbReference type="ChEBI" id="CHEBI:16810"/>
        <dbReference type="ChEBI" id="CHEBI:29780"/>
        <dbReference type="ChEBI" id="CHEBI:58818"/>
        <dbReference type="EC" id="2.2.1.9"/>
    </reaction>
</comment>
<dbReference type="UniPathway" id="UPA01057">
    <property type="reaction ID" value="UER00164"/>
</dbReference>
<evidence type="ECO:0000256" key="2">
    <source>
        <dbReference type="ARBA" id="ARBA00022679"/>
    </source>
</evidence>
<dbReference type="GO" id="GO:0030145">
    <property type="term" value="F:manganese ion binding"/>
    <property type="evidence" value="ECO:0007669"/>
    <property type="project" value="UniProtKB-UniRule"/>
</dbReference>
<feature type="domain" description="Menaquinone biosynthesis protein MenD middle" evidence="10">
    <location>
        <begin position="210"/>
        <end position="358"/>
    </location>
</feature>
<keyword evidence="2 7" id="KW-0808">Transferase</keyword>
<dbReference type="UniPathway" id="UPA00079"/>
<dbReference type="Pfam" id="PF16582">
    <property type="entry name" value="TPP_enzyme_M_2"/>
    <property type="match status" value="1"/>
</dbReference>
<dbReference type="Pfam" id="PF02775">
    <property type="entry name" value="TPP_enzyme_C"/>
    <property type="match status" value="1"/>
</dbReference>
<dbReference type="Gene3D" id="3.40.50.970">
    <property type="match status" value="2"/>
</dbReference>
<evidence type="ECO:0000256" key="4">
    <source>
        <dbReference type="ARBA" id="ARBA00022842"/>
    </source>
</evidence>
<dbReference type="HAMAP" id="MF_01659">
    <property type="entry name" value="MenD"/>
    <property type="match status" value="1"/>
</dbReference>
<dbReference type="PIRSF" id="PIRSF004983">
    <property type="entry name" value="MenD"/>
    <property type="match status" value="1"/>
</dbReference>
<proteinExistence type="inferred from homology"/>
<dbReference type="EMBL" id="JRNQ01000071">
    <property type="protein sequence ID" value="KGF43658.1"/>
    <property type="molecule type" value="Genomic_DNA"/>
</dbReference>
<dbReference type="AlphaFoldDB" id="A0A096A978"/>
<comment type="cofactor">
    <cofactor evidence="7">
        <name>thiamine diphosphate</name>
        <dbReference type="ChEBI" id="CHEBI:58937"/>
    </cofactor>
    <text evidence="7">Binds 1 thiamine pyrophosphate per subunit.</text>
</comment>
<dbReference type="GO" id="GO:0030976">
    <property type="term" value="F:thiamine pyrophosphate binding"/>
    <property type="evidence" value="ECO:0007669"/>
    <property type="project" value="UniProtKB-UniRule"/>
</dbReference>
<comment type="function">
    <text evidence="7">Catalyzes the thiamine diphosphate-dependent decarboxylation of 2-oxoglutarate and the subsequent addition of the resulting succinic semialdehyde-thiamine pyrophosphate anion to isochorismate to yield 2-succinyl-5-enolpyruvyl-6-hydroxy-3-cyclohexene-1-carboxylate (SEPHCHC).</text>
</comment>
<dbReference type="CDD" id="cd07037">
    <property type="entry name" value="TPP_PYR_MenD"/>
    <property type="match status" value="1"/>
</dbReference>
<dbReference type="OrthoDB" id="9791859at2"/>
<reference evidence="11 12" key="1">
    <citation type="submission" date="2014-07" db="EMBL/GenBank/DDBJ databases">
        <authorList>
            <person name="McCorrison J."/>
            <person name="Sanka R."/>
            <person name="Torralba M."/>
            <person name="Gillis M."/>
            <person name="Haft D.H."/>
            <person name="Methe B."/>
            <person name="Sutton G."/>
            <person name="Nelson K.E."/>
        </authorList>
    </citation>
    <scope>NUCLEOTIDE SEQUENCE [LARGE SCALE GENOMIC DNA]</scope>
    <source>
        <strain evidence="11 12">DNF00320</strain>
    </source>
</reference>
<keyword evidence="1 7" id="KW-0474">Menaquinone biosynthesis</keyword>
<dbReference type="GO" id="GO:0009234">
    <property type="term" value="P:menaquinone biosynthetic process"/>
    <property type="evidence" value="ECO:0007669"/>
    <property type="project" value="UniProtKB-UniRule"/>
</dbReference>
<dbReference type="Proteomes" id="UP000029525">
    <property type="component" value="Unassembled WGS sequence"/>
</dbReference>
<evidence type="ECO:0000259" key="10">
    <source>
        <dbReference type="Pfam" id="PF16582"/>
    </source>
</evidence>
<sequence>MYSNKENVNILTSLLIAHDVQCAVLCPGSRNSPMVHNLVECNEMKCYSVTDERSAGFVAIGIAEATDAPVVLCVTSGSALLNAAPAVAEAYYRNIPLIVVSADRPQQWIGQSDGQTLQQVNALEPHVRKSVNIIEPHTEEERWYCNRVINEALNKVKAYGGGPVHINIPLTEPLYEYTVAQLPDERYISFGSAVSNESELKDLITKLDKATKPVIVIGQLDAGVAQTLSKDIAKIEQNYVVLQEKLSTAYGSTALQLDEMLAMIAGDEDYLPDFILYFGGTIVSKRLKQYLRKAKTANSALIDEHGEVRDVFMNLSWVIQAYPAMFVQLLAAHCKQRTTNDYYQKWAELRKKASQHAENFCPDYSQMLAAKTFHTYLSRQRGKRALFYANSSSVRLGNIYSKEYIHVNRGVNGIEGSLSVAVGYSLEASDNEQVYCVVGDLSFFYDNNALWNTYPKKNLKVLLLNNGSGGIFHQMLGPSSSPYCNQYIAAGHQTSAEGICQSYGLKYQSAHSREDLSQQMELFVKAHEGPLLLEVFTNADEDARVMNEYYRQLKEEK</sequence>
<dbReference type="SUPFAM" id="SSF52467">
    <property type="entry name" value="DHS-like NAD/FAD-binding domain"/>
    <property type="match status" value="1"/>
</dbReference>
<keyword evidence="3 7" id="KW-0479">Metal-binding</keyword>
<dbReference type="GO" id="GO:0070204">
    <property type="term" value="F:2-succinyl-5-enolpyruvyl-6-hydroxy-3-cyclohexene-1-carboxylic-acid synthase activity"/>
    <property type="evidence" value="ECO:0007669"/>
    <property type="project" value="UniProtKB-UniRule"/>
</dbReference>
<keyword evidence="5 7" id="KW-0786">Thiamine pyrophosphate</keyword>
<comment type="caution">
    <text evidence="11">The sequence shown here is derived from an EMBL/GenBank/DDBJ whole genome shotgun (WGS) entry which is preliminary data.</text>
</comment>
<evidence type="ECO:0000259" key="8">
    <source>
        <dbReference type="Pfam" id="PF02775"/>
    </source>
</evidence>
<evidence type="ECO:0000256" key="6">
    <source>
        <dbReference type="ARBA" id="ARBA00023211"/>
    </source>
</evidence>
<comment type="pathway">
    <text evidence="7">Quinol/quinone metabolism; 1,4-dihydroxy-2-naphthoate biosynthesis; 1,4-dihydroxy-2-naphthoate from chorismate: step 2/7.</text>
</comment>
<dbReference type="InterPro" id="IPR032264">
    <property type="entry name" value="MenD_middle"/>
</dbReference>
<evidence type="ECO:0000313" key="11">
    <source>
        <dbReference type="EMBL" id="KGF43658.1"/>
    </source>
</evidence>
<dbReference type="InterPro" id="IPR029035">
    <property type="entry name" value="DHS-like_NAD/FAD-binding_dom"/>
</dbReference>
<comment type="subunit">
    <text evidence="7">Homodimer.</text>
</comment>
<evidence type="ECO:0000256" key="1">
    <source>
        <dbReference type="ARBA" id="ARBA00022428"/>
    </source>
</evidence>
<dbReference type="InterPro" id="IPR004433">
    <property type="entry name" value="MenaQ_synth_MenD"/>
</dbReference>
<dbReference type="InterPro" id="IPR012001">
    <property type="entry name" value="Thiamin_PyroP_enz_TPP-bd_dom"/>
</dbReference>
<feature type="domain" description="Thiamine pyrophosphate enzyme N-terminal TPP-binding" evidence="9">
    <location>
        <begin position="10"/>
        <end position="119"/>
    </location>
</feature>
<dbReference type="EC" id="2.2.1.9" evidence="7"/>
<accession>A0A096A978</accession>
<dbReference type="GO" id="GO:0000287">
    <property type="term" value="F:magnesium ion binding"/>
    <property type="evidence" value="ECO:0007669"/>
    <property type="project" value="UniProtKB-UniRule"/>
</dbReference>
<dbReference type="PANTHER" id="PTHR42916">
    <property type="entry name" value="2-SUCCINYL-5-ENOLPYRUVYL-6-HYDROXY-3-CYCLOHEXENE-1-CARBOXYLATE SYNTHASE"/>
    <property type="match status" value="1"/>
</dbReference>
<dbReference type="RefSeq" id="WP_036868189.1">
    <property type="nucleotide sequence ID" value="NZ_JRNQ01000071.1"/>
</dbReference>
<dbReference type="InterPro" id="IPR029061">
    <property type="entry name" value="THDP-binding"/>
</dbReference>
<evidence type="ECO:0000256" key="5">
    <source>
        <dbReference type="ARBA" id="ARBA00023052"/>
    </source>
</evidence>
<dbReference type="InterPro" id="IPR011766">
    <property type="entry name" value="TPP_enzyme_TPP-bd"/>
</dbReference>
<feature type="domain" description="Thiamine pyrophosphate enzyme TPP-binding" evidence="8">
    <location>
        <begin position="404"/>
        <end position="535"/>
    </location>
</feature>
<evidence type="ECO:0000256" key="7">
    <source>
        <dbReference type="HAMAP-Rule" id="MF_01659"/>
    </source>
</evidence>
<name>A0A096A978_9BACT</name>
<comment type="similarity">
    <text evidence="7">Belongs to the TPP enzyme family. MenD subfamily.</text>
</comment>
<evidence type="ECO:0000259" key="9">
    <source>
        <dbReference type="Pfam" id="PF02776"/>
    </source>
</evidence>
<evidence type="ECO:0000313" key="12">
    <source>
        <dbReference type="Proteomes" id="UP000029525"/>
    </source>
</evidence>
<keyword evidence="4 7" id="KW-0460">Magnesium</keyword>
<comment type="pathway">
    <text evidence="7">Quinol/quinone metabolism; menaquinone biosynthesis.</text>
</comment>
<keyword evidence="6 7" id="KW-0464">Manganese</keyword>
<dbReference type="Gene3D" id="3.40.50.1220">
    <property type="entry name" value="TPP-binding domain"/>
    <property type="match status" value="1"/>
</dbReference>
<gene>
    <name evidence="7" type="primary">menD</name>
    <name evidence="11" type="ORF">HMPREF0647_09510</name>
</gene>